<dbReference type="EC" id="4.1.2.50" evidence="5"/>
<dbReference type="RefSeq" id="WP_167178905.1">
    <property type="nucleotide sequence ID" value="NZ_BAAAEJ010000001.1"/>
</dbReference>
<name>A0ABN0XZD5_9CAUL</name>
<evidence type="ECO:0000256" key="7">
    <source>
        <dbReference type="ARBA" id="ARBA00022723"/>
    </source>
</evidence>
<dbReference type="PANTHER" id="PTHR12589">
    <property type="entry name" value="PYRUVOYL TETRAHYDROBIOPTERIN SYNTHASE"/>
    <property type="match status" value="1"/>
</dbReference>
<evidence type="ECO:0000256" key="6">
    <source>
        <dbReference type="ARBA" id="ARBA00018141"/>
    </source>
</evidence>
<comment type="cofactor">
    <cofactor evidence="1">
        <name>Zn(2+)</name>
        <dbReference type="ChEBI" id="CHEBI:29105"/>
    </cofactor>
</comment>
<dbReference type="Pfam" id="PF01242">
    <property type="entry name" value="PTPS"/>
    <property type="match status" value="1"/>
</dbReference>
<dbReference type="EMBL" id="BAAAEJ010000001">
    <property type="protein sequence ID" value="GAA0377867.1"/>
    <property type="molecule type" value="Genomic_DNA"/>
</dbReference>
<keyword evidence="7" id="KW-0479">Metal-binding</keyword>
<keyword evidence="8" id="KW-0862">Zinc</keyword>
<dbReference type="SUPFAM" id="SSF55620">
    <property type="entry name" value="Tetrahydrobiopterin biosynthesis enzymes-like"/>
    <property type="match status" value="1"/>
</dbReference>
<evidence type="ECO:0000256" key="9">
    <source>
        <dbReference type="ARBA" id="ARBA00023239"/>
    </source>
</evidence>
<dbReference type="Proteomes" id="UP001500791">
    <property type="component" value="Unassembled WGS sequence"/>
</dbReference>
<dbReference type="InterPro" id="IPR007115">
    <property type="entry name" value="6-PTP_synth/QueD"/>
</dbReference>
<protein>
    <recommendedName>
        <fullName evidence="6">6-carboxy-5,6,7,8-tetrahydropterin synthase</fullName>
        <ecNumber evidence="5">4.1.2.50</ecNumber>
    </recommendedName>
    <alternativeName>
        <fullName evidence="10">Queuosine biosynthesis protein QueD</fullName>
    </alternativeName>
</protein>
<keyword evidence="9" id="KW-0456">Lyase</keyword>
<comment type="similarity">
    <text evidence="4">Belongs to the PTPS family. QueD subfamily.</text>
</comment>
<proteinExistence type="inferred from homology"/>
<evidence type="ECO:0000313" key="12">
    <source>
        <dbReference type="EMBL" id="GAA0377867.1"/>
    </source>
</evidence>
<accession>A0ABN0XZD5</accession>
<organism evidence="12 13">
    <name type="scientific">Brevundimonas terrae</name>
    <dbReference type="NCBI Taxonomy" id="363631"/>
    <lineage>
        <taxon>Bacteria</taxon>
        <taxon>Pseudomonadati</taxon>
        <taxon>Pseudomonadota</taxon>
        <taxon>Alphaproteobacteria</taxon>
        <taxon>Caulobacterales</taxon>
        <taxon>Caulobacteraceae</taxon>
        <taxon>Brevundimonas</taxon>
    </lineage>
</organism>
<comment type="catalytic activity">
    <reaction evidence="11">
        <text>7,8-dihydroneopterin 3'-triphosphate + H2O = 6-carboxy-5,6,7,8-tetrahydropterin + triphosphate + acetaldehyde + 2 H(+)</text>
        <dbReference type="Rhea" id="RHEA:27966"/>
        <dbReference type="ChEBI" id="CHEBI:15343"/>
        <dbReference type="ChEBI" id="CHEBI:15377"/>
        <dbReference type="ChEBI" id="CHEBI:15378"/>
        <dbReference type="ChEBI" id="CHEBI:18036"/>
        <dbReference type="ChEBI" id="CHEBI:58462"/>
        <dbReference type="ChEBI" id="CHEBI:61032"/>
        <dbReference type="EC" id="4.1.2.50"/>
    </reaction>
</comment>
<comment type="function">
    <text evidence="2">Catalyzes the conversion of 7,8-dihydroneopterin triphosphate (H2NTP) to 6-carboxy-5,6,7,8-tetrahydropterin (CPH4) and acetaldehyde.</text>
</comment>
<keyword evidence="13" id="KW-1185">Reference proteome</keyword>
<reference evidence="12 13" key="1">
    <citation type="journal article" date="2019" name="Int. J. Syst. Evol. Microbiol.">
        <title>The Global Catalogue of Microorganisms (GCM) 10K type strain sequencing project: providing services to taxonomists for standard genome sequencing and annotation.</title>
        <authorList>
            <consortium name="The Broad Institute Genomics Platform"/>
            <consortium name="The Broad Institute Genome Sequencing Center for Infectious Disease"/>
            <person name="Wu L."/>
            <person name="Ma J."/>
        </authorList>
    </citation>
    <scope>NUCLEOTIDE SEQUENCE [LARGE SCALE GENOMIC DNA]</scope>
    <source>
        <strain evidence="12 13">JCM 13476</strain>
    </source>
</reference>
<evidence type="ECO:0000256" key="5">
    <source>
        <dbReference type="ARBA" id="ARBA00012982"/>
    </source>
</evidence>
<gene>
    <name evidence="12" type="ORF">GCM10009093_01250</name>
</gene>
<dbReference type="Gene3D" id="3.30.479.10">
    <property type="entry name" value="6-pyruvoyl tetrahydropterin synthase/QueD"/>
    <property type="match status" value="1"/>
</dbReference>
<evidence type="ECO:0000313" key="13">
    <source>
        <dbReference type="Proteomes" id="UP001500791"/>
    </source>
</evidence>
<comment type="pathway">
    <text evidence="3">Purine metabolism; 7-cyano-7-deazaguanine biosynthesis.</text>
</comment>
<evidence type="ECO:0000256" key="4">
    <source>
        <dbReference type="ARBA" id="ARBA00008900"/>
    </source>
</evidence>
<sequence length="182" mass="20359">MGMVMGSERHQFELVPAPVQQCSIRIDKEDIKFSAGHFTLFADGARERLHGHNFKVSAVIATRITSHGMAFDYNIIKRAMRSLCEELDEYVLIPERAEALAISHAGRSVVIRYGEDEFRLPADDVKLLPIRNTTVEELAIYLLGRLVEMEAWSARWGVSEIALEVSSGPGQSAQCRWKSIGA</sequence>
<evidence type="ECO:0000256" key="3">
    <source>
        <dbReference type="ARBA" id="ARBA00005061"/>
    </source>
</evidence>
<evidence type="ECO:0000256" key="2">
    <source>
        <dbReference type="ARBA" id="ARBA00002285"/>
    </source>
</evidence>
<dbReference type="InterPro" id="IPR038418">
    <property type="entry name" value="6-PTP_synth/QueD_sf"/>
</dbReference>
<dbReference type="PANTHER" id="PTHR12589:SF7">
    <property type="entry name" value="6-PYRUVOYL TETRAHYDROBIOPTERIN SYNTHASE"/>
    <property type="match status" value="1"/>
</dbReference>
<comment type="caution">
    <text evidence="12">The sequence shown here is derived from an EMBL/GenBank/DDBJ whole genome shotgun (WGS) entry which is preliminary data.</text>
</comment>
<evidence type="ECO:0000256" key="11">
    <source>
        <dbReference type="ARBA" id="ARBA00048807"/>
    </source>
</evidence>
<evidence type="ECO:0000256" key="8">
    <source>
        <dbReference type="ARBA" id="ARBA00022833"/>
    </source>
</evidence>
<evidence type="ECO:0000256" key="1">
    <source>
        <dbReference type="ARBA" id="ARBA00001947"/>
    </source>
</evidence>
<evidence type="ECO:0000256" key="10">
    <source>
        <dbReference type="ARBA" id="ARBA00031449"/>
    </source>
</evidence>